<dbReference type="NCBIfam" id="TIGR02937">
    <property type="entry name" value="sigma70-ECF"/>
    <property type="match status" value="1"/>
</dbReference>
<reference evidence="6 7" key="1">
    <citation type="submission" date="2018-05" db="EMBL/GenBank/DDBJ databases">
        <title>Genomic Encyclopedia of Type Strains, Phase I: the one thousand microbial genomes (KMG-I) project.</title>
        <authorList>
            <person name="Kyrpides N."/>
        </authorList>
    </citation>
    <scope>NUCLEOTIDE SEQUENCE [LARGE SCALE GENOMIC DNA]</scope>
    <source>
        <strain evidence="6 7">DSM 15611</strain>
    </source>
</reference>
<dbReference type="EMBL" id="QJJX01000029">
    <property type="protein sequence ID" value="PXX20259.1"/>
    <property type="molecule type" value="Genomic_DNA"/>
</dbReference>
<dbReference type="PANTHER" id="PTHR43133">
    <property type="entry name" value="RNA POLYMERASE ECF-TYPE SIGMA FACTO"/>
    <property type="match status" value="1"/>
</dbReference>
<sequence length="192" mass="22017">MHAKPGYGAQILAILAMTENEFRNYFHELYPQLACYGAKLLGDNDVDDMLQVAFLELWHRRTNIAKPAHVRAFVFRSVYTQALNVLKHRGVMRRFSAEATEIEEQRAALLSPENCDVALNMAYKELNTKIETAISQLPPKSREAFTLSYLHDMKSKDIALEMNISVRTVDAHIYTALRQLRNKLQLADLYSD</sequence>
<dbReference type="Gene3D" id="1.10.1740.10">
    <property type="match status" value="1"/>
</dbReference>
<evidence type="ECO:0000313" key="7">
    <source>
        <dbReference type="Proteomes" id="UP000248314"/>
    </source>
</evidence>
<feature type="domain" description="RNA polymerase sigma factor 70 region 4 type 2" evidence="5">
    <location>
        <begin position="129"/>
        <end position="180"/>
    </location>
</feature>
<dbReference type="Proteomes" id="UP000248314">
    <property type="component" value="Unassembled WGS sequence"/>
</dbReference>
<dbReference type="InterPro" id="IPR013249">
    <property type="entry name" value="RNA_pol_sigma70_r4_t2"/>
</dbReference>
<dbReference type="InterPro" id="IPR014284">
    <property type="entry name" value="RNA_pol_sigma-70_dom"/>
</dbReference>
<organism evidence="6 7">
    <name type="scientific">Hoylesella shahii DSM 15611 = JCM 12083</name>
    <dbReference type="NCBI Taxonomy" id="1122991"/>
    <lineage>
        <taxon>Bacteria</taxon>
        <taxon>Pseudomonadati</taxon>
        <taxon>Bacteroidota</taxon>
        <taxon>Bacteroidia</taxon>
        <taxon>Bacteroidales</taxon>
        <taxon>Prevotellaceae</taxon>
        <taxon>Hoylesella</taxon>
    </lineage>
</organism>
<dbReference type="SUPFAM" id="SSF88659">
    <property type="entry name" value="Sigma3 and sigma4 domains of RNA polymerase sigma factors"/>
    <property type="match status" value="1"/>
</dbReference>
<dbReference type="InterPro" id="IPR013324">
    <property type="entry name" value="RNA_pol_sigma_r3/r4-like"/>
</dbReference>
<keyword evidence="7" id="KW-1185">Reference proteome</keyword>
<protein>
    <submittedName>
        <fullName evidence="6">RNA polymerase sigma-70 factor (ECF subfamily)</fullName>
    </submittedName>
</protein>
<evidence type="ECO:0000256" key="4">
    <source>
        <dbReference type="ARBA" id="ARBA00023163"/>
    </source>
</evidence>
<dbReference type="STRING" id="1122991.GCA_000613445_00857"/>
<dbReference type="GO" id="GO:0016987">
    <property type="term" value="F:sigma factor activity"/>
    <property type="evidence" value="ECO:0007669"/>
    <property type="project" value="UniProtKB-KW"/>
</dbReference>
<evidence type="ECO:0000313" key="6">
    <source>
        <dbReference type="EMBL" id="PXX20259.1"/>
    </source>
</evidence>
<dbReference type="SUPFAM" id="SSF88946">
    <property type="entry name" value="Sigma2 domain of RNA polymerase sigma factors"/>
    <property type="match status" value="1"/>
</dbReference>
<dbReference type="InterPro" id="IPR014327">
    <property type="entry name" value="RNA_pol_sigma70_bacteroid"/>
</dbReference>
<dbReference type="Gene3D" id="1.10.10.10">
    <property type="entry name" value="Winged helix-like DNA-binding domain superfamily/Winged helix DNA-binding domain"/>
    <property type="match status" value="1"/>
</dbReference>
<accession>A0A318HR30</accession>
<proteinExistence type="inferred from homology"/>
<dbReference type="InterPro" id="IPR013325">
    <property type="entry name" value="RNA_pol_sigma_r2"/>
</dbReference>
<comment type="similarity">
    <text evidence="1">Belongs to the sigma-70 factor family. ECF subfamily.</text>
</comment>
<keyword evidence="4" id="KW-0804">Transcription</keyword>
<keyword evidence="2" id="KW-0805">Transcription regulation</keyword>
<evidence type="ECO:0000256" key="2">
    <source>
        <dbReference type="ARBA" id="ARBA00023015"/>
    </source>
</evidence>
<dbReference type="InterPro" id="IPR039425">
    <property type="entry name" value="RNA_pol_sigma-70-like"/>
</dbReference>
<dbReference type="InterPro" id="IPR036388">
    <property type="entry name" value="WH-like_DNA-bd_sf"/>
</dbReference>
<comment type="caution">
    <text evidence="6">The sequence shown here is derived from an EMBL/GenBank/DDBJ whole genome shotgun (WGS) entry which is preliminary data.</text>
</comment>
<dbReference type="CDD" id="cd06171">
    <property type="entry name" value="Sigma70_r4"/>
    <property type="match status" value="1"/>
</dbReference>
<dbReference type="PANTHER" id="PTHR43133:SF46">
    <property type="entry name" value="RNA POLYMERASE SIGMA-70 FACTOR ECF SUBFAMILY"/>
    <property type="match status" value="1"/>
</dbReference>
<keyword evidence="3" id="KW-0731">Sigma factor</keyword>
<name>A0A318HR30_9BACT</name>
<dbReference type="AlphaFoldDB" id="A0A318HR30"/>
<evidence type="ECO:0000256" key="1">
    <source>
        <dbReference type="ARBA" id="ARBA00010641"/>
    </source>
</evidence>
<dbReference type="NCBIfam" id="TIGR02985">
    <property type="entry name" value="Sig70_bacteroi1"/>
    <property type="match status" value="1"/>
</dbReference>
<dbReference type="GO" id="GO:0003677">
    <property type="term" value="F:DNA binding"/>
    <property type="evidence" value="ECO:0007669"/>
    <property type="project" value="InterPro"/>
</dbReference>
<evidence type="ECO:0000259" key="5">
    <source>
        <dbReference type="Pfam" id="PF08281"/>
    </source>
</evidence>
<evidence type="ECO:0000256" key="3">
    <source>
        <dbReference type="ARBA" id="ARBA00023082"/>
    </source>
</evidence>
<gene>
    <name evidence="6" type="ORF">EJ73_02164</name>
</gene>
<dbReference type="GO" id="GO:0006352">
    <property type="term" value="P:DNA-templated transcription initiation"/>
    <property type="evidence" value="ECO:0007669"/>
    <property type="project" value="InterPro"/>
</dbReference>
<dbReference type="Pfam" id="PF08281">
    <property type="entry name" value="Sigma70_r4_2"/>
    <property type="match status" value="1"/>
</dbReference>